<dbReference type="PANTHER" id="PTHR45947:SF3">
    <property type="entry name" value="SULFOQUINOVOSYL TRANSFERASE SQD2"/>
    <property type="match status" value="1"/>
</dbReference>
<gene>
    <name evidence="3" type="ORF">C7B43_02005</name>
</gene>
<name>A0A2T2XAH7_9FIRM</name>
<evidence type="ECO:0000259" key="2">
    <source>
        <dbReference type="Pfam" id="PF13439"/>
    </source>
</evidence>
<proteinExistence type="predicted"/>
<dbReference type="AlphaFoldDB" id="A0A2T2XAH7"/>
<dbReference type="InterPro" id="IPR050194">
    <property type="entry name" value="Glycosyltransferase_grp1"/>
</dbReference>
<protein>
    <submittedName>
        <fullName evidence="3">Glycosyl transferase family 1</fullName>
    </submittedName>
</protein>
<comment type="caution">
    <text evidence="3">The sequence shown here is derived from an EMBL/GenBank/DDBJ whole genome shotgun (WGS) entry which is preliminary data.</text>
</comment>
<dbReference type="Gene3D" id="3.40.50.2000">
    <property type="entry name" value="Glycogen Phosphorylase B"/>
    <property type="match status" value="2"/>
</dbReference>
<dbReference type="InterPro" id="IPR028098">
    <property type="entry name" value="Glyco_trans_4-like_N"/>
</dbReference>
<keyword evidence="3" id="KW-0808">Transferase</keyword>
<sequence>MMKRVLQISLRADPLSPLDGGETGGQQVVVRQMGRNLQHLGYAVDVITLRQQSHLPERYSFGHLGQVIRLSGWEGRIVSDEDWYANQEEITEQALNWIRDQEREYYVIHSHFWISGMIASRIAQELQIPWIHSPYKMGQWVVRPGEEVSPIRLETESRLLEQAHGVIVPYLKESEMIHQIASEVPIYVVPPGVDITNFFVRDAGPLMRGLNLSKPPILYVGRLNRGRGIQELLQVMSRSQLPPDLVLVIIGGSSGEVSEGMPRDPALRAWANELGSHVRFLGPMPHHAVAMYMGSAAVLVAPNQGPTLGMAVVEAMASGCAVVGTNVPGVEDWIKPNFTGIVIDHTRIDQVWQNALELWQTSNRSRQMGINGQEMIQRHHTVNHMAQRLHAVYEEVASSGRHQAGVGY</sequence>
<organism evidence="3 4">
    <name type="scientific">Sulfobacillus benefaciens</name>
    <dbReference type="NCBI Taxonomy" id="453960"/>
    <lineage>
        <taxon>Bacteria</taxon>
        <taxon>Bacillati</taxon>
        <taxon>Bacillota</taxon>
        <taxon>Clostridia</taxon>
        <taxon>Eubacteriales</taxon>
        <taxon>Clostridiales Family XVII. Incertae Sedis</taxon>
        <taxon>Sulfobacillus</taxon>
    </lineage>
</organism>
<dbReference type="EMBL" id="PXYT01000002">
    <property type="protein sequence ID" value="PSR31492.1"/>
    <property type="molecule type" value="Genomic_DNA"/>
</dbReference>
<dbReference type="Pfam" id="PF00534">
    <property type="entry name" value="Glycos_transf_1"/>
    <property type="match status" value="1"/>
</dbReference>
<dbReference type="Pfam" id="PF13439">
    <property type="entry name" value="Glyco_transf_4"/>
    <property type="match status" value="1"/>
</dbReference>
<dbReference type="PANTHER" id="PTHR45947">
    <property type="entry name" value="SULFOQUINOVOSYL TRANSFERASE SQD2"/>
    <property type="match status" value="1"/>
</dbReference>
<feature type="domain" description="Glycosyltransferase subfamily 4-like N-terminal" evidence="2">
    <location>
        <begin position="24"/>
        <end position="195"/>
    </location>
</feature>
<reference evidence="3 4" key="1">
    <citation type="journal article" date="2014" name="BMC Genomics">
        <title>Comparison of environmental and isolate Sulfobacillus genomes reveals diverse carbon, sulfur, nitrogen, and hydrogen metabolisms.</title>
        <authorList>
            <person name="Justice N.B."/>
            <person name="Norman A."/>
            <person name="Brown C.T."/>
            <person name="Singh A."/>
            <person name="Thomas B.C."/>
            <person name="Banfield J.F."/>
        </authorList>
    </citation>
    <scope>NUCLEOTIDE SEQUENCE [LARGE SCALE GENOMIC DNA]</scope>
    <source>
        <strain evidence="3">AMDSBA1</strain>
    </source>
</reference>
<evidence type="ECO:0000313" key="3">
    <source>
        <dbReference type="EMBL" id="PSR31492.1"/>
    </source>
</evidence>
<dbReference type="GO" id="GO:0016758">
    <property type="term" value="F:hexosyltransferase activity"/>
    <property type="evidence" value="ECO:0007669"/>
    <property type="project" value="TreeGrafter"/>
</dbReference>
<dbReference type="SUPFAM" id="SSF53756">
    <property type="entry name" value="UDP-Glycosyltransferase/glycogen phosphorylase"/>
    <property type="match status" value="1"/>
</dbReference>
<accession>A0A2T2XAH7</accession>
<evidence type="ECO:0000313" key="4">
    <source>
        <dbReference type="Proteomes" id="UP000242699"/>
    </source>
</evidence>
<dbReference type="InterPro" id="IPR001296">
    <property type="entry name" value="Glyco_trans_1"/>
</dbReference>
<dbReference type="Proteomes" id="UP000242699">
    <property type="component" value="Unassembled WGS sequence"/>
</dbReference>
<feature type="domain" description="Glycosyl transferase family 1" evidence="1">
    <location>
        <begin position="211"/>
        <end position="374"/>
    </location>
</feature>
<evidence type="ECO:0000259" key="1">
    <source>
        <dbReference type="Pfam" id="PF00534"/>
    </source>
</evidence>